<proteinExistence type="predicted"/>
<evidence type="ECO:0000256" key="1">
    <source>
        <dbReference type="SAM" id="SignalP"/>
    </source>
</evidence>
<evidence type="ECO:0008006" key="3">
    <source>
        <dbReference type="Google" id="ProtNLM"/>
    </source>
</evidence>
<feature type="chain" id="PRO_5043425617" description="DUF3575 domain-containing protein" evidence="1">
    <location>
        <begin position="20"/>
        <end position="198"/>
    </location>
</feature>
<name>A0AAU7K6K1_9SPHI</name>
<sequence>MKKYVLSLLCLCITGLVFGQQDTLHRKWKTYFGLGFGLGGGGNRRLYTDLDFYLQQRNNYISVKTSGVKRMRVFYFGGLPEPRSSDVSILVGKNYTFNRYHYLKFGTGLSLANHISQGAFLYDDCDRPGGCLFGNYVYEKVRKRPIGLPFEIKYGLYLDGTASVTAGFSANLNKVASFYGISVGLVLGRLRDQVKRKY</sequence>
<organism evidence="2">
    <name type="scientific">Pedobacter sp. KACC 23697</name>
    <dbReference type="NCBI Taxonomy" id="3149230"/>
    <lineage>
        <taxon>Bacteria</taxon>
        <taxon>Pseudomonadati</taxon>
        <taxon>Bacteroidota</taxon>
        <taxon>Sphingobacteriia</taxon>
        <taxon>Sphingobacteriales</taxon>
        <taxon>Sphingobacteriaceae</taxon>
        <taxon>Pedobacter</taxon>
    </lineage>
</organism>
<accession>A0AAU7K6K1</accession>
<evidence type="ECO:0000313" key="2">
    <source>
        <dbReference type="EMBL" id="XBO48078.1"/>
    </source>
</evidence>
<gene>
    <name evidence="2" type="ORF">ABEG20_00500</name>
</gene>
<dbReference type="AlphaFoldDB" id="A0AAU7K6K1"/>
<feature type="signal peptide" evidence="1">
    <location>
        <begin position="1"/>
        <end position="19"/>
    </location>
</feature>
<dbReference type="EMBL" id="CP157485">
    <property type="protein sequence ID" value="XBO48078.1"/>
    <property type="molecule type" value="Genomic_DNA"/>
</dbReference>
<keyword evidence="1" id="KW-0732">Signal</keyword>
<reference evidence="2" key="1">
    <citation type="submission" date="2024-05" db="EMBL/GenBank/DDBJ databases">
        <authorList>
            <person name="Kim S."/>
            <person name="Heo J."/>
            <person name="Choi H."/>
            <person name="Choi Y."/>
            <person name="Kwon S.-W."/>
            <person name="Kim Y."/>
        </authorList>
    </citation>
    <scope>NUCLEOTIDE SEQUENCE</scope>
    <source>
        <strain evidence="2">KACC 23697</strain>
    </source>
</reference>
<protein>
    <recommendedName>
        <fullName evidence="3">DUF3575 domain-containing protein</fullName>
    </recommendedName>
</protein>
<dbReference type="RefSeq" id="WP_406825467.1">
    <property type="nucleotide sequence ID" value="NZ_CP157485.1"/>
</dbReference>